<comment type="similarity">
    <text evidence="1 4">Belongs to the glycerate kinase type-1 family.</text>
</comment>
<organism evidence="5 6">
    <name type="scientific">[Brevibacterium] flavum</name>
    <dbReference type="NCBI Taxonomy" id="92706"/>
    <lineage>
        <taxon>Bacteria</taxon>
        <taxon>Bacillati</taxon>
        <taxon>Actinomycetota</taxon>
        <taxon>Actinomycetes</taxon>
        <taxon>Mycobacteriales</taxon>
        <taxon>Corynebacteriaceae</taxon>
        <taxon>Corynebacterium</taxon>
    </lineage>
</organism>
<dbReference type="Gene3D" id="3.90.1510.10">
    <property type="entry name" value="Glycerate kinase, domain 2"/>
    <property type="match status" value="1"/>
</dbReference>
<keyword evidence="3 4" id="KW-0418">Kinase</keyword>
<dbReference type="NCBIfam" id="TIGR00045">
    <property type="entry name" value="glycerate kinase"/>
    <property type="match status" value="1"/>
</dbReference>
<dbReference type="InterPro" id="IPR018197">
    <property type="entry name" value="Glycerate_kinase_RE-like"/>
</dbReference>
<dbReference type="EMBL" id="CP011309">
    <property type="protein sequence ID" value="AKF27872.1"/>
    <property type="molecule type" value="Genomic_DNA"/>
</dbReference>
<dbReference type="PIRSF" id="PIRSF006078">
    <property type="entry name" value="GlxK"/>
    <property type="match status" value="1"/>
</dbReference>
<dbReference type="RefSeq" id="WP_003861948.1">
    <property type="nucleotide sequence ID" value="NZ_CP011309.1"/>
</dbReference>
<dbReference type="InterPro" id="IPR036129">
    <property type="entry name" value="Glycerate_kinase_sf"/>
</dbReference>
<keyword evidence="2 4" id="KW-0808">Transferase</keyword>
<proteinExistence type="inferred from homology"/>
<evidence type="ECO:0000256" key="3">
    <source>
        <dbReference type="ARBA" id="ARBA00022777"/>
    </source>
</evidence>
<dbReference type="Gene3D" id="3.40.50.10350">
    <property type="entry name" value="Glycerate kinase, domain 1"/>
    <property type="match status" value="1"/>
</dbReference>
<evidence type="ECO:0000256" key="4">
    <source>
        <dbReference type="PIRNR" id="PIRNR006078"/>
    </source>
</evidence>
<evidence type="ECO:0000313" key="6">
    <source>
        <dbReference type="Proteomes" id="UP000034037"/>
    </source>
</evidence>
<dbReference type="InterPro" id="IPR018193">
    <property type="entry name" value="Glyc_kinase_flavodox-like_fold"/>
</dbReference>
<dbReference type="AlphaFoldDB" id="A0A0F6Z642"/>
<name>A0A0F6Z642_9CORY</name>
<keyword evidence="6" id="KW-1185">Reference proteome</keyword>
<gene>
    <name evidence="5" type="ORF">YH66_10070</name>
</gene>
<dbReference type="PANTHER" id="PTHR21599">
    <property type="entry name" value="GLYCERATE KINASE"/>
    <property type="match status" value="1"/>
</dbReference>
<dbReference type="PATRIC" id="fig|92706.3.peg.2113"/>
<reference evidence="5 6" key="1">
    <citation type="submission" date="2015-04" db="EMBL/GenBank/DDBJ databases">
        <title>Complete Genome Sequence of Brevibacterium flavum ATCC 15168.</title>
        <authorList>
            <person name="Ahn J."/>
            <person name="Park G."/>
            <person name="Jeon W."/>
            <person name="Jang Y."/>
            <person name="Jang M."/>
            <person name="Lee H."/>
            <person name="Lee H."/>
        </authorList>
    </citation>
    <scope>NUCLEOTIDE SEQUENCE [LARGE SCALE GENOMIC DNA]</scope>
    <source>
        <strain evidence="5 6">ATCC 15168</strain>
    </source>
</reference>
<accession>A0A0F6Z642</accession>
<protein>
    <submittedName>
        <fullName evidence="5">Glycerate kinase</fullName>
    </submittedName>
</protein>
<dbReference type="GO" id="GO:0031388">
    <property type="term" value="P:organic acid phosphorylation"/>
    <property type="evidence" value="ECO:0007669"/>
    <property type="project" value="UniProtKB-UniRule"/>
</dbReference>
<evidence type="ECO:0000256" key="1">
    <source>
        <dbReference type="ARBA" id="ARBA00006284"/>
    </source>
</evidence>
<dbReference type="InterPro" id="IPR004381">
    <property type="entry name" value="Glycerate_kinase"/>
</dbReference>
<dbReference type="SUPFAM" id="SSF110738">
    <property type="entry name" value="Glycerate kinase I"/>
    <property type="match status" value="1"/>
</dbReference>
<evidence type="ECO:0000256" key="2">
    <source>
        <dbReference type="ARBA" id="ARBA00022679"/>
    </source>
</evidence>
<dbReference type="Proteomes" id="UP000034037">
    <property type="component" value="Chromosome"/>
</dbReference>
<dbReference type="GO" id="GO:0008887">
    <property type="term" value="F:glycerate kinase activity"/>
    <property type="evidence" value="ECO:0007669"/>
    <property type="project" value="UniProtKB-UniRule"/>
</dbReference>
<evidence type="ECO:0000313" key="5">
    <source>
        <dbReference type="EMBL" id="AKF27872.1"/>
    </source>
</evidence>
<dbReference type="HOGENOM" id="CLU_028255_0_0_11"/>
<sequence>MANSPTDVSTSAPRIMIAPDSYKGTATASEAAQYLGEGVLEILPNASITLAPMADGGEGTSSVFGGQVITLPTTNAAGRLTEASYTLDSETNTAYIDIAAASGLPAVADDPVPTTGDTYGTGVLIADAVTRGATRIALGLGGSATTDAGSGILIALGAVPRNKEGYALRTGGADLINLDYIDTAELNIPAAAVEWILLTDVDAPATGPQGAATVFGPQKGATEKDISLLDAALHHACAQLEVDGTKPGMGAAGGIAIGLTWLSTLMHGNDQQIHILPGAPLIARSNGIEDALPETDLLITGEGRLDSQSFTGKVVGTLHGLAKAHDVDLAVAAGIVEGGIPDDFLAVEMIKSSDVAAQLRDAGRRIAQEYIAKN</sequence>
<dbReference type="PANTHER" id="PTHR21599:SF0">
    <property type="entry name" value="GLYCERATE KINASE"/>
    <property type="match status" value="1"/>
</dbReference>
<dbReference type="Pfam" id="PF02595">
    <property type="entry name" value="Gly_kinase"/>
    <property type="match status" value="1"/>
</dbReference>